<dbReference type="Gene3D" id="3.40.50.1820">
    <property type="entry name" value="alpha/beta hydrolase"/>
    <property type="match status" value="1"/>
</dbReference>
<feature type="domain" description="AB hydrolase-1" evidence="1">
    <location>
        <begin position="62"/>
        <end position="301"/>
    </location>
</feature>
<dbReference type="STRING" id="2055.BCM27_20595"/>
<proteinExistence type="predicted"/>
<dbReference type="AlphaFoldDB" id="A0A2I1RAX7"/>
<protein>
    <submittedName>
        <fullName evidence="2">Alpha/beta hydrolase</fullName>
    </submittedName>
</protein>
<dbReference type="PANTHER" id="PTHR43689:SF8">
    <property type="entry name" value="ALPHA_BETA-HYDROLASES SUPERFAMILY PROTEIN"/>
    <property type="match status" value="1"/>
</dbReference>
<reference evidence="2 3" key="1">
    <citation type="submission" date="2017-12" db="EMBL/GenBank/DDBJ databases">
        <title>Phylogenetic diversity of female urinary microbiome.</title>
        <authorList>
            <person name="Thomas-White K."/>
            <person name="Wolfe A.J."/>
        </authorList>
    </citation>
    <scope>NUCLEOTIDE SEQUENCE [LARGE SCALE GENOMIC DNA]</scope>
    <source>
        <strain evidence="2 3">UMB0777</strain>
    </source>
</reference>
<evidence type="ECO:0000313" key="2">
    <source>
        <dbReference type="EMBL" id="PKZ66269.1"/>
    </source>
</evidence>
<sequence>MIRESGTPESYLRFLPEPWRSAATGVAAESGWWAWPSSSDRPCGEVDVHILRARRNAAPLRVLLLHGGGGHSALVWPLGAVLADEGYEVLAPDLPQYGRTRVADPGRVRHQDWIDLVCDLVVAETADDPRPLVVLGASLGGMLAYEVANRTGRVAAVVATCLLDLAGDPDARRAVARTPMLGRLSPLMPVLARLGTLARVRFPIRWVAPMSAMSLDPALSRACLDDRLGAGSSVSLGFLAGLMTHEVPAPEEYRGPRVLLVHPAADSWTPPEVSVRFARRIAARTDIHLLTGCGHFPVEQPGVDELAAHLRALAADLVGEA</sequence>
<dbReference type="SUPFAM" id="SSF53474">
    <property type="entry name" value="alpha/beta-Hydrolases"/>
    <property type="match status" value="1"/>
</dbReference>
<name>A0A2I1RAX7_9ACTN</name>
<keyword evidence="2" id="KW-0378">Hydrolase</keyword>
<dbReference type="InterPro" id="IPR029058">
    <property type="entry name" value="AB_hydrolase_fold"/>
</dbReference>
<gene>
    <name evidence="2" type="ORF">CYJ73_08635</name>
</gene>
<evidence type="ECO:0000259" key="1">
    <source>
        <dbReference type="Pfam" id="PF12697"/>
    </source>
</evidence>
<dbReference type="Proteomes" id="UP000234662">
    <property type="component" value="Unassembled WGS sequence"/>
</dbReference>
<organism evidence="2 3">
    <name type="scientific">Gordonia terrae</name>
    <dbReference type="NCBI Taxonomy" id="2055"/>
    <lineage>
        <taxon>Bacteria</taxon>
        <taxon>Bacillati</taxon>
        <taxon>Actinomycetota</taxon>
        <taxon>Actinomycetes</taxon>
        <taxon>Mycobacteriales</taxon>
        <taxon>Gordoniaceae</taxon>
        <taxon>Gordonia</taxon>
    </lineage>
</organism>
<dbReference type="Pfam" id="PF12697">
    <property type="entry name" value="Abhydrolase_6"/>
    <property type="match status" value="1"/>
</dbReference>
<evidence type="ECO:0000313" key="3">
    <source>
        <dbReference type="Proteomes" id="UP000234662"/>
    </source>
</evidence>
<dbReference type="PRINTS" id="PR00111">
    <property type="entry name" value="ABHYDROLASE"/>
</dbReference>
<dbReference type="RefSeq" id="WP_101819883.1">
    <property type="nucleotide sequence ID" value="NZ_PKJC01000004.1"/>
</dbReference>
<dbReference type="InterPro" id="IPR000073">
    <property type="entry name" value="AB_hydrolase_1"/>
</dbReference>
<accession>A0A2I1RAX7</accession>
<dbReference type="EMBL" id="PKJC01000004">
    <property type="protein sequence ID" value="PKZ66269.1"/>
    <property type="molecule type" value="Genomic_DNA"/>
</dbReference>
<dbReference type="PANTHER" id="PTHR43689">
    <property type="entry name" value="HYDROLASE"/>
    <property type="match status" value="1"/>
</dbReference>
<dbReference type="GO" id="GO:0016787">
    <property type="term" value="F:hydrolase activity"/>
    <property type="evidence" value="ECO:0007669"/>
    <property type="project" value="UniProtKB-KW"/>
</dbReference>
<comment type="caution">
    <text evidence="2">The sequence shown here is derived from an EMBL/GenBank/DDBJ whole genome shotgun (WGS) entry which is preliminary data.</text>
</comment>